<proteinExistence type="predicted"/>
<organism evidence="2 3">
    <name type="scientific">Synechococcus phage metaG-MbCM1</name>
    <dbReference type="NCBI Taxonomy" id="1079999"/>
    <lineage>
        <taxon>Viruses</taxon>
        <taxon>Duplodnaviria</taxon>
        <taxon>Heunggongvirae</taxon>
        <taxon>Uroviricota</taxon>
        <taxon>Caudoviricetes</taxon>
        <taxon>Pantevenvirales</taxon>
        <taxon>Kyanoviridae</taxon>
        <taxon>Galenevirus</taxon>
        <taxon>Galenevirus mbcm1</taxon>
    </lineage>
</organism>
<dbReference type="OrthoDB" id="17377at10239"/>
<evidence type="ECO:0000313" key="3">
    <source>
        <dbReference type="Proteomes" id="UP000007597"/>
    </source>
</evidence>
<keyword evidence="3" id="KW-1185">Reference proteome</keyword>
<name>H8ZNB9_9CAUD</name>
<sequence>MINHVKHDEDFFGIFKMTNGEEVLSRAVITVDQNESLIFLQDPVMVHVMTKPMSETKMVRGVGFVKWQQLSDEEFFVVKVKDVVCIATMSREVQLLYEGYLMTENGVKPTSHKAGYHIKPDKSIGYVGNTDDYRVKLEDLFKATDNP</sequence>
<evidence type="ECO:0000313" key="2">
    <source>
        <dbReference type="EMBL" id="AFD02980.1"/>
    </source>
</evidence>
<dbReference type="KEGG" id="vg:14005404"/>
<dbReference type="Gene3D" id="2.30.30.100">
    <property type="match status" value="1"/>
</dbReference>
<dbReference type="Proteomes" id="UP000007597">
    <property type="component" value="Segment"/>
</dbReference>
<dbReference type="RefSeq" id="YP_007001631.1">
    <property type="nucleotide sequence ID" value="NC_019443.1"/>
</dbReference>
<dbReference type="GeneID" id="14005404"/>
<feature type="domain" description="Sm-like" evidence="1">
    <location>
        <begin position="14"/>
        <end position="98"/>
    </location>
</feature>
<dbReference type="InterPro" id="IPR032600">
    <property type="entry name" value="Sm-like_dom"/>
</dbReference>
<dbReference type="EMBL" id="JN371769">
    <property type="protein sequence ID" value="AFD02980.1"/>
    <property type="molecule type" value="Genomic_DNA"/>
</dbReference>
<evidence type="ECO:0000259" key="1">
    <source>
        <dbReference type="Pfam" id="PF16243"/>
    </source>
</evidence>
<dbReference type="Pfam" id="PF16243">
    <property type="entry name" value="Sm_like"/>
    <property type="match status" value="1"/>
</dbReference>
<accession>H8ZNB9</accession>
<protein>
    <submittedName>
        <fullName evidence="2">Methylamine protein</fullName>
    </submittedName>
</protein>
<reference evidence="2 3" key="1">
    <citation type="submission" date="2011-07" db="EMBL/GenBank/DDBJ databases">
        <title>Viral Tagging: a high-throughput approach to explore virus-host interactions.</title>
        <authorList>
            <person name="Deng L."/>
            <person name="Sullivan M.B."/>
            <person name="Poulos B."/>
            <person name="Ignacio Espinoza J.C."/>
        </authorList>
    </citation>
    <scope>NUCLEOTIDE SEQUENCE [LARGE SCALE GENOMIC DNA]</scope>
</reference>